<name>A0A448WSQ3_9PLAT</name>
<comment type="caution">
    <text evidence="1">The sequence shown here is derived from an EMBL/GenBank/DDBJ whole genome shotgun (WGS) entry which is preliminary data.</text>
</comment>
<accession>A0A448WSQ3</accession>
<dbReference type="AlphaFoldDB" id="A0A448WSQ3"/>
<proteinExistence type="predicted"/>
<gene>
    <name evidence="1" type="ORF">PXEA_LOCUS12737</name>
</gene>
<sequence>MATSLRLLGHRLADLPLSDLQKTNDSSASENVPASATLPKRPNSLLISQVLLLPDSPSVCDKLLTVASLEGLHLRIHLAALSPAQLEMPSATLTTGAGMVFTDDSNGETKEKVGSGGAGSFNARMLSLRDLVTQLTASRAVLQEARFDEDEIARLPPVSLTDYKPEHRQLLVTPQPLGGPSWPSLGDGSCRLSITGSLARRNRPAPPLISASQLATENALYLARRRLRKAIPWQILMGWIQEHQIVLKLLRKFDID</sequence>
<keyword evidence="2" id="KW-1185">Reference proteome</keyword>
<evidence type="ECO:0000313" key="2">
    <source>
        <dbReference type="Proteomes" id="UP000784294"/>
    </source>
</evidence>
<evidence type="ECO:0000313" key="1">
    <source>
        <dbReference type="EMBL" id="VEL19297.1"/>
    </source>
</evidence>
<organism evidence="1 2">
    <name type="scientific">Protopolystoma xenopodis</name>
    <dbReference type="NCBI Taxonomy" id="117903"/>
    <lineage>
        <taxon>Eukaryota</taxon>
        <taxon>Metazoa</taxon>
        <taxon>Spiralia</taxon>
        <taxon>Lophotrochozoa</taxon>
        <taxon>Platyhelminthes</taxon>
        <taxon>Monogenea</taxon>
        <taxon>Polyopisthocotylea</taxon>
        <taxon>Polystomatidea</taxon>
        <taxon>Polystomatidae</taxon>
        <taxon>Protopolystoma</taxon>
    </lineage>
</organism>
<dbReference type="Proteomes" id="UP000784294">
    <property type="component" value="Unassembled WGS sequence"/>
</dbReference>
<reference evidence="1" key="1">
    <citation type="submission" date="2018-11" db="EMBL/GenBank/DDBJ databases">
        <authorList>
            <consortium name="Pathogen Informatics"/>
        </authorList>
    </citation>
    <scope>NUCLEOTIDE SEQUENCE</scope>
</reference>
<dbReference type="EMBL" id="CAAALY010040933">
    <property type="protein sequence ID" value="VEL19297.1"/>
    <property type="molecule type" value="Genomic_DNA"/>
</dbReference>
<protein>
    <submittedName>
        <fullName evidence="1">Uncharacterized protein</fullName>
    </submittedName>
</protein>